<keyword evidence="2" id="KW-1185">Reference proteome</keyword>
<protein>
    <submittedName>
        <fullName evidence="1">Uncharacterized protein</fullName>
    </submittedName>
</protein>
<organism evidence="1 2">
    <name type="scientific">Yimella lutea</name>
    <dbReference type="NCBI Taxonomy" id="587872"/>
    <lineage>
        <taxon>Bacteria</taxon>
        <taxon>Bacillati</taxon>
        <taxon>Actinomycetota</taxon>
        <taxon>Actinomycetes</taxon>
        <taxon>Micrococcales</taxon>
        <taxon>Dermacoccaceae</taxon>
        <taxon>Yimella</taxon>
    </lineage>
</organism>
<accession>A0A542EIH8</accession>
<dbReference type="EMBL" id="VFMO01000001">
    <property type="protein sequence ID" value="TQJ15140.1"/>
    <property type="molecule type" value="Genomic_DNA"/>
</dbReference>
<comment type="caution">
    <text evidence="1">The sequence shown here is derived from an EMBL/GenBank/DDBJ whole genome shotgun (WGS) entry which is preliminary data.</text>
</comment>
<proteinExistence type="predicted"/>
<dbReference type="Proteomes" id="UP000320806">
    <property type="component" value="Unassembled WGS sequence"/>
</dbReference>
<reference evidence="1 2" key="1">
    <citation type="submission" date="2019-06" db="EMBL/GenBank/DDBJ databases">
        <title>Sequencing the genomes of 1000 actinobacteria strains.</title>
        <authorList>
            <person name="Klenk H.-P."/>
        </authorList>
    </citation>
    <scope>NUCLEOTIDE SEQUENCE [LARGE SCALE GENOMIC DNA]</scope>
    <source>
        <strain evidence="1 2">DSM 19828</strain>
    </source>
</reference>
<evidence type="ECO:0000313" key="1">
    <source>
        <dbReference type="EMBL" id="TQJ15140.1"/>
    </source>
</evidence>
<gene>
    <name evidence="1" type="ORF">FB459_2669</name>
</gene>
<dbReference type="AlphaFoldDB" id="A0A542EIH8"/>
<sequence>MRRTDGTVRTTVCTWPTRKECDRKDLLKWVKQQMPAQRRVLREAKEAERRRRDDEAYELGTLGRQRPQDVPDHIGLTGSGLAVNQQVWVRAEVDRDRFSVSSDMLNATWPGPDAAWSKLQVFIPGLPWKNACPDGATDATNETRSPIERASHRMSMRRPRRHFRWSRCDSTQEVTDETEPAYFSGSIRARSTTVRWSMSPASRRAETNRRSFSR</sequence>
<name>A0A542EIH8_9MICO</name>
<evidence type="ECO:0000313" key="2">
    <source>
        <dbReference type="Proteomes" id="UP000320806"/>
    </source>
</evidence>